<feature type="region of interest" description="Disordered" evidence="7">
    <location>
        <begin position="488"/>
        <end position="509"/>
    </location>
</feature>
<feature type="region of interest" description="Disordered" evidence="7">
    <location>
        <begin position="321"/>
        <end position="353"/>
    </location>
</feature>
<gene>
    <name evidence="10" type="ORF">PCL_08475</name>
    <name evidence="9" type="ORF">Purlil1_5461</name>
</gene>
<feature type="transmembrane region" description="Helical" evidence="8">
    <location>
        <begin position="389"/>
        <end position="406"/>
    </location>
</feature>
<dbReference type="GO" id="GO:0006624">
    <property type="term" value="P:vacuolar protein processing"/>
    <property type="evidence" value="ECO:0007669"/>
    <property type="project" value="TreeGrafter"/>
</dbReference>
<evidence type="ECO:0000256" key="2">
    <source>
        <dbReference type="ARBA" id="ARBA00009950"/>
    </source>
</evidence>
<dbReference type="AlphaFoldDB" id="A0A2U3DRG9"/>
<dbReference type="GO" id="GO:0005773">
    <property type="term" value="C:vacuole"/>
    <property type="evidence" value="ECO:0007669"/>
    <property type="project" value="GOC"/>
</dbReference>
<keyword evidence="6 8" id="KW-0472">Membrane</keyword>
<name>A0A2U3DRG9_PURLI</name>
<feature type="region of interest" description="Disordered" evidence="7">
    <location>
        <begin position="128"/>
        <end position="147"/>
    </location>
</feature>
<evidence type="ECO:0000313" key="9">
    <source>
        <dbReference type="EMBL" id="KAK4090290.1"/>
    </source>
</evidence>
<feature type="transmembrane region" description="Helical" evidence="8">
    <location>
        <begin position="360"/>
        <end position="383"/>
    </location>
</feature>
<keyword evidence="4" id="KW-0256">Endoplasmic reticulum</keyword>
<dbReference type="PANTHER" id="PTHR13505:SF7">
    <property type="entry name" value="TRANSMEMBRANE PROTEIN 208"/>
    <property type="match status" value="1"/>
</dbReference>
<sequence>MGSVDAEQTFAVRVPAIGIVVSVRIRRGGRSRVEGWSCQNGSPSQQFAQQLYGSSQKLGEEKADVLQVCRAVIVNACTSVGPREAAWTVAAGGPKARETGCCSRETAKKTREVSPQSARLSWRRLCTKRKGSSATASGEQKGEGLSVSTGRCRGVWGRGGKHARAAASSSNLHQRPALSAHFPAPSLSRGRRAVVVPPGLLIGRAAPVRRLSLPSNLRKQWGLPAMEEGWRLGATLHALPSSQPPAGRFTPTSRFHAHVKCKELEPCQPTHPPPPPPQLPTVGHLQGVIIAALTTCNLLHVPRERPPNILVDASPSLARSSAQTLIHSRHTAAEPPPARSGPQQPTMAQKAKKDLAKNNAAALNGLHLTGLVVNTIFLVWHFLVAPRSLVAYGLFSTPAFICEYVLEASGRPKYDPATKALRSSGEDMGARGLTEYMFDVIWVTWACAVVVMFAGNWGWFLWSVIPAYGIYLGSGLLGMGRQKMAEMQGAGAPGQGAAPQGNRRSRRTA</sequence>
<dbReference type="GO" id="GO:0005789">
    <property type="term" value="C:endoplasmic reticulum membrane"/>
    <property type="evidence" value="ECO:0007669"/>
    <property type="project" value="UniProtKB-SubCell"/>
</dbReference>
<comment type="caution">
    <text evidence="10">The sequence shown here is derived from an EMBL/GenBank/DDBJ whole genome shotgun (WGS) entry which is preliminary data.</text>
</comment>
<evidence type="ECO:0000313" key="11">
    <source>
        <dbReference type="Proteomes" id="UP000245956"/>
    </source>
</evidence>
<comment type="similarity">
    <text evidence="2">Belongs to the TMEM208 family.</text>
</comment>
<dbReference type="Proteomes" id="UP000245956">
    <property type="component" value="Unassembled WGS sequence"/>
</dbReference>
<dbReference type="PANTHER" id="PTHR13505">
    <property type="entry name" value="TRANSMEMBRANE PROTEIN 208"/>
    <property type="match status" value="1"/>
</dbReference>
<organism evidence="10 11">
    <name type="scientific">Purpureocillium lilacinum</name>
    <name type="common">Paecilomyces lilacinus</name>
    <dbReference type="NCBI Taxonomy" id="33203"/>
    <lineage>
        <taxon>Eukaryota</taxon>
        <taxon>Fungi</taxon>
        <taxon>Dikarya</taxon>
        <taxon>Ascomycota</taxon>
        <taxon>Pezizomycotina</taxon>
        <taxon>Sordariomycetes</taxon>
        <taxon>Hypocreomycetidae</taxon>
        <taxon>Hypocreales</taxon>
        <taxon>Ophiocordycipitaceae</taxon>
        <taxon>Purpureocillium</taxon>
    </lineage>
</organism>
<keyword evidence="12" id="KW-1185">Reference proteome</keyword>
<evidence type="ECO:0000256" key="5">
    <source>
        <dbReference type="ARBA" id="ARBA00022989"/>
    </source>
</evidence>
<dbReference type="Proteomes" id="UP001287286">
    <property type="component" value="Unassembled WGS sequence"/>
</dbReference>
<accession>A0A2U3DRG9</accession>
<evidence type="ECO:0000256" key="8">
    <source>
        <dbReference type="SAM" id="Phobius"/>
    </source>
</evidence>
<comment type="subcellular location">
    <subcellularLocation>
        <location evidence="1">Endoplasmic reticulum membrane</location>
        <topology evidence="1">Multi-pass membrane protein</topology>
    </subcellularLocation>
</comment>
<evidence type="ECO:0000313" key="10">
    <source>
        <dbReference type="EMBL" id="PWI64842.1"/>
    </source>
</evidence>
<dbReference type="InterPro" id="IPR008506">
    <property type="entry name" value="SND2/TMEM208"/>
</dbReference>
<reference evidence="9" key="3">
    <citation type="submission" date="2023-11" db="EMBL/GenBank/DDBJ databases">
        <authorList>
            <person name="Beijen E."/>
            <person name="Ohm R.A."/>
        </authorList>
    </citation>
    <scope>NUCLEOTIDE SEQUENCE</scope>
    <source>
        <strain evidence="9">CBS 150709</strain>
    </source>
</reference>
<evidence type="ECO:0008006" key="13">
    <source>
        <dbReference type="Google" id="ProtNLM"/>
    </source>
</evidence>
<keyword evidence="3 8" id="KW-0812">Transmembrane</keyword>
<feature type="transmembrane region" description="Helical" evidence="8">
    <location>
        <begin position="436"/>
        <end position="454"/>
    </location>
</feature>
<reference evidence="9 12" key="4">
    <citation type="journal article" date="2024" name="Microbiol. Resour. Announc.">
        <title>Genome annotations for the ascomycete fungi Trichoderma harzianum, Trichoderma aggressivum, and Purpureocillium lilacinum.</title>
        <authorList>
            <person name="Beijen E.P.W."/>
            <person name="Ohm R.A."/>
        </authorList>
    </citation>
    <scope>NUCLEOTIDE SEQUENCE [LARGE SCALE GENOMIC DNA]</scope>
    <source>
        <strain evidence="9 12">CBS 150709</strain>
    </source>
</reference>
<evidence type="ECO:0000256" key="4">
    <source>
        <dbReference type="ARBA" id="ARBA00022824"/>
    </source>
</evidence>
<dbReference type="EMBL" id="LCWV01000043">
    <property type="protein sequence ID" value="PWI64842.1"/>
    <property type="molecule type" value="Genomic_DNA"/>
</dbReference>
<evidence type="ECO:0000256" key="3">
    <source>
        <dbReference type="ARBA" id="ARBA00022692"/>
    </source>
</evidence>
<evidence type="ECO:0000313" key="12">
    <source>
        <dbReference type="Proteomes" id="UP001287286"/>
    </source>
</evidence>
<evidence type="ECO:0000256" key="6">
    <source>
        <dbReference type="ARBA" id="ARBA00023136"/>
    </source>
</evidence>
<dbReference type="EMBL" id="JAWRVI010000016">
    <property type="protein sequence ID" value="KAK4090290.1"/>
    <property type="molecule type" value="Genomic_DNA"/>
</dbReference>
<proteinExistence type="inferred from homology"/>
<protein>
    <recommendedName>
        <fullName evidence="13">DUF788 domain-containing protein</fullName>
    </recommendedName>
</protein>
<evidence type="ECO:0000256" key="1">
    <source>
        <dbReference type="ARBA" id="ARBA00004477"/>
    </source>
</evidence>
<reference evidence="10" key="1">
    <citation type="submission" date="2015-05" db="EMBL/GenBank/DDBJ databases">
        <authorList>
            <person name="Wang D.B."/>
            <person name="Wang M."/>
        </authorList>
    </citation>
    <scope>NUCLEOTIDE SEQUENCE</scope>
    <source>
        <strain evidence="10">36-1</strain>
    </source>
</reference>
<feature type="transmembrane region" description="Helical" evidence="8">
    <location>
        <begin position="460"/>
        <end position="479"/>
    </location>
</feature>
<dbReference type="Pfam" id="PF05620">
    <property type="entry name" value="TMEM208_SND2"/>
    <property type="match status" value="1"/>
</dbReference>
<keyword evidence="5 8" id="KW-1133">Transmembrane helix</keyword>
<reference evidence="10 11" key="2">
    <citation type="journal article" date="2016" name="Front. Microbiol.">
        <title>Genome and transcriptome sequences reveal the specific parasitism of the nematophagous Purpureocillium lilacinum 36-1.</title>
        <authorList>
            <person name="Xie J."/>
            <person name="Li S."/>
            <person name="Mo C."/>
            <person name="Xiao X."/>
            <person name="Peng D."/>
            <person name="Wang G."/>
            <person name="Xiao Y."/>
        </authorList>
    </citation>
    <scope>NUCLEOTIDE SEQUENCE [LARGE SCALE GENOMIC DNA]</scope>
    <source>
        <strain evidence="10 11">36-1</strain>
    </source>
</reference>
<evidence type="ECO:0000256" key="7">
    <source>
        <dbReference type="SAM" id="MobiDB-lite"/>
    </source>
</evidence>